<dbReference type="NCBIfam" id="TIGR03953">
    <property type="entry name" value="rplD_bact"/>
    <property type="match status" value="1"/>
</dbReference>
<dbReference type="InterPro" id="IPR023574">
    <property type="entry name" value="Ribosomal_uL4_dom_sf"/>
</dbReference>
<dbReference type="GO" id="GO:0019843">
    <property type="term" value="F:rRNA binding"/>
    <property type="evidence" value="ECO:0007669"/>
    <property type="project" value="UniProtKB-UniRule"/>
</dbReference>
<keyword evidence="5 8" id="KW-0689">Ribosomal protein</keyword>
<name>A0A1Z1MV06_DIGSM</name>
<geneLocation type="chloroplast" evidence="10"/>
<dbReference type="RefSeq" id="YP_009399756.1">
    <property type="nucleotide sequence ID" value="NC_035298.1"/>
</dbReference>
<dbReference type="GO" id="GO:0005840">
    <property type="term" value="C:ribosome"/>
    <property type="evidence" value="ECO:0007669"/>
    <property type="project" value="UniProtKB-KW"/>
</dbReference>
<evidence type="ECO:0000256" key="2">
    <source>
        <dbReference type="ARBA" id="ARBA00010528"/>
    </source>
</evidence>
<reference evidence="10" key="1">
    <citation type="journal article" date="2017" name="J. Phycol.">
        <title>Analysis of chloroplast genomes and a supermatrix inform reclassification of the Rhodomelaceae (Rhodophyta).</title>
        <authorList>
            <person name="Diaz-Tapia P."/>
            <person name="Maggs C.A."/>
            <person name="West J.A."/>
            <person name="Verbruggen H."/>
        </authorList>
    </citation>
    <scope>NUCLEOTIDE SEQUENCE</scope>
    <source>
        <strain evidence="10">PD1820</strain>
    </source>
</reference>
<sequence length="221" mass="25095">MSIYKTLEYSRIDGNNKIISTTININICENKEKQMYCIHRALKQQLGNNRIRNAHTKTRSEIRGGGKKPWKQKGTGRARAGSNRSPLWRGGGVIFGPRQKIYNSKINKKEKKLAINSIIYNKHKSTIFTNDIIINSNKPNTQEAILAIKKTGIDWTIKKRILIIVRQTNHILYLSLRNIPNVELINVKNLNVLSLLHADNLIITSSALEKINLSNNSESNG</sequence>
<dbReference type="HAMAP" id="MF_01328_B">
    <property type="entry name" value="Ribosomal_uL4_B"/>
    <property type="match status" value="1"/>
</dbReference>
<accession>A0A1Z1MV06</accession>
<comment type="function">
    <text evidence="1 8">Probably binds the 23S rRNA.</text>
</comment>
<evidence type="ECO:0000256" key="3">
    <source>
        <dbReference type="ARBA" id="ARBA00022730"/>
    </source>
</evidence>
<proteinExistence type="inferred from homology"/>
<dbReference type="GO" id="GO:0003735">
    <property type="term" value="F:structural constituent of ribosome"/>
    <property type="evidence" value="ECO:0007669"/>
    <property type="project" value="InterPro"/>
</dbReference>
<comment type="similarity">
    <text evidence="2 8">Belongs to the universal ribosomal protein uL4 family.</text>
</comment>
<feature type="region of interest" description="Disordered" evidence="9">
    <location>
        <begin position="58"/>
        <end position="84"/>
    </location>
</feature>
<dbReference type="Gene3D" id="3.40.1370.10">
    <property type="match status" value="1"/>
</dbReference>
<keyword evidence="3 8" id="KW-0699">rRNA-binding</keyword>
<comment type="subcellular location">
    <subcellularLocation>
        <location evidence="8">Plastid</location>
        <location evidence="8">Chloroplast</location>
    </subcellularLocation>
</comment>
<evidence type="ECO:0000256" key="7">
    <source>
        <dbReference type="ARBA" id="ARBA00035208"/>
    </source>
</evidence>
<evidence type="ECO:0000256" key="5">
    <source>
        <dbReference type="ARBA" id="ARBA00022980"/>
    </source>
</evidence>
<protein>
    <recommendedName>
        <fullName evidence="7 8">Large ribosomal subunit protein uL4c</fullName>
    </recommendedName>
</protein>
<dbReference type="InterPro" id="IPR002136">
    <property type="entry name" value="Ribosomal_uL4"/>
</dbReference>
<dbReference type="Pfam" id="PF00573">
    <property type="entry name" value="Ribosomal_L4"/>
    <property type="match status" value="1"/>
</dbReference>
<comment type="subunit">
    <text evidence="8">Part of the 50S ribosomal subunit.</text>
</comment>
<evidence type="ECO:0000256" key="1">
    <source>
        <dbReference type="ARBA" id="ARBA00004083"/>
    </source>
</evidence>
<evidence type="ECO:0000256" key="6">
    <source>
        <dbReference type="ARBA" id="ARBA00023274"/>
    </source>
</evidence>
<dbReference type="GeneID" id="33362267"/>
<evidence type="ECO:0000313" key="10">
    <source>
        <dbReference type="EMBL" id="ARW69575.1"/>
    </source>
</evidence>
<dbReference type="SUPFAM" id="SSF52166">
    <property type="entry name" value="Ribosomal protein L4"/>
    <property type="match status" value="1"/>
</dbReference>
<feature type="compositionally biased region" description="Basic residues" evidence="9">
    <location>
        <begin position="65"/>
        <end position="76"/>
    </location>
</feature>
<evidence type="ECO:0000256" key="4">
    <source>
        <dbReference type="ARBA" id="ARBA00022884"/>
    </source>
</evidence>
<dbReference type="PANTHER" id="PTHR10746">
    <property type="entry name" value="50S RIBOSOMAL PROTEIN L4"/>
    <property type="match status" value="1"/>
</dbReference>
<keyword evidence="10" id="KW-0934">Plastid</keyword>
<keyword evidence="10" id="KW-0150">Chloroplast</keyword>
<evidence type="ECO:0000256" key="8">
    <source>
        <dbReference type="HAMAP-Rule" id="MF_01328"/>
    </source>
</evidence>
<keyword evidence="4 8" id="KW-0694">RNA-binding</keyword>
<dbReference type="GO" id="GO:0006412">
    <property type="term" value="P:translation"/>
    <property type="evidence" value="ECO:0007669"/>
    <property type="project" value="UniProtKB-UniRule"/>
</dbReference>
<organism evidence="10">
    <name type="scientific">Digenea simplex</name>
    <name type="common">Marine red alga</name>
    <name type="synonym">Conferva simplex</name>
    <dbReference type="NCBI Taxonomy" id="945030"/>
    <lineage>
        <taxon>Eukaryota</taxon>
        <taxon>Rhodophyta</taxon>
        <taxon>Florideophyceae</taxon>
        <taxon>Rhodymeniophycidae</taxon>
        <taxon>Ceramiales</taxon>
        <taxon>Rhodomelaceae</taxon>
        <taxon>Polysiphonioideae</taxon>
        <taxon>Digenea</taxon>
    </lineage>
</organism>
<dbReference type="GO" id="GO:0009507">
    <property type="term" value="C:chloroplast"/>
    <property type="evidence" value="ECO:0007669"/>
    <property type="project" value="UniProtKB-SubCell"/>
</dbReference>
<keyword evidence="6 8" id="KW-0687">Ribonucleoprotein</keyword>
<dbReference type="GO" id="GO:1990904">
    <property type="term" value="C:ribonucleoprotein complex"/>
    <property type="evidence" value="ECO:0007669"/>
    <property type="project" value="UniProtKB-KW"/>
</dbReference>
<gene>
    <name evidence="8 10" type="primary">rpl4</name>
</gene>
<evidence type="ECO:0000256" key="9">
    <source>
        <dbReference type="SAM" id="MobiDB-lite"/>
    </source>
</evidence>
<dbReference type="PANTHER" id="PTHR10746:SF17">
    <property type="entry name" value="LARGE RIBOSOMAL SUBUNIT PROTEIN UL4C"/>
    <property type="match status" value="1"/>
</dbReference>
<dbReference type="EMBL" id="MF101465">
    <property type="protein sequence ID" value="ARW69575.1"/>
    <property type="molecule type" value="Genomic_DNA"/>
</dbReference>
<dbReference type="AlphaFoldDB" id="A0A1Z1MV06"/>
<dbReference type="InterPro" id="IPR013005">
    <property type="entry name" value="Ribosomal_uL4-like"/>
</dbReference>